<protein>
    <submittedName>
        <fullName evidence="1">Uncharacterized protein</fullName>
    </submittedName>
</protein>
<accession>A0ABQ6BVA5</accession>
<name>A0ABQ6BVA5_9NEIS</name>
<organism evidence="1 2">
    <name type="scientific">Chitiniphilus shinanonensis</name>
    <dbReference type="NCBI Taxonomy" id="553088"/>
    <lineage>
        <taxon>Bacteria</taxon>
        <taxon>Pseudomonadati</taxon>
        <taxon>Pseudomonadota</taxon>
        <taxon>Betaproteobacteria</taxon>
        <taxon>Neisseriales</taxon>
        <taxon>Chitinibacteraceae</taxon>
        <taxon>Chitiniphilus</taxon>
    </lineage>
</organism>
<sequence length="50" mass="5592">MQDGWLEPMNKGAQIKTAALGILYADIQQRTHRLVYLAFVTTSVASKEII</sequence>
<reference evidence="2" key="1">
    <citation type="journal article" date="2019" name="Int. J. Syst. Evol. Microbiol.">
        <title>The Global Catalogue of Microorganisms (GCM) 10K type strain sequencing project: providing services to taxonomists for standard genome sequencing and annotation.</title>
        <authorList>
            <consortium name="The Broad Institute Genomics Platform"/>
            <consortium name="The Broad Institute Genome Sequencing Center for Infectious Disease"/>
            <person name="Wu L."/>
            <person name="Ma J."/>
        </authorList>
    </citation>
    <scope>NUCLEOTIDE SEQUENCE [LARGE SCALE GENOMIC DNA]</scope>
    <source>
        <strain evidence="2">NBRC 104970</strain>
    </source>
</reference>
<gene>
    <name evidence="1" type="ORF">GCM10007860_25720</name>
</gene>
<evidence type="ECO:0000313" key="1">
    <source>
        <dbReference type="EMBL" id="GLS05419.1"/>
    </source>
</evidence>
<dbReference type="Proteomes" id="UP001156836">
    <property type="component" value="Unassembled WGS sequence"/>
</dbReference>
<proteinExistence type="predicted"/>
<dbReference type="EMBL" id="BSOZ01000046">
    <property type="protein sequence ID" value="GLS05419.1"/>
    <property type="molecule type" value="Genomic_DNA"/>
</dbReference>
<keyword evidence="2" id="KW-1185">Reference proteome</keyword>
<comment type="caution">
    <text evidence="1">The sequence shown here is derived from an EMBL/GenBank/DDBJ whole genome shotgun (WGS) entry which is preliminary data.</text>
</comment>
<evidence type="ECO:0000313" key="2">
    <source>
        <dbReference type="Proteomes" id="UP001156836"/>
    </source>
</evidence>